<evidence type="ECO:0000256" key="7">
    <source>
        <dbReference type="ARBA" id="ARBA00057804"/>
    </source>
</evidence>
<dbReference type="GO" id="GO:0005634">
    <property type="term" value="C:nucleus"/>
    <property type="evidence" value="ECO:0007669"/>
    <property type="project" value="UniProtKB-SubCell"/>
</dbReference>
<keyword evidence="4" id="KW-0238">DNA-binding</keyword>
<dbReference type="AlphaFoldDB" id="A0A8S0SD72"/>
<evidence type="ECO:0000256" key="2">
    <source>
        <dbReference type="ARBA" id="ARBA00022737"/>
    </source>
</evidence>
<feature type="compositionally biased region" description="Basic and acidic residues" evidence="8">
    <location>
        <begin position="1"/>
        <end position="15"/>
    </location>
</feature>
<dbReference type="SMART" id="SM00717">
    <property type="entry name" value="SANT"/>
    <property type="match status" value="1"/>
</dbReference>
<dbReference type="InterPro" id="IPR001005">
    <property type="entry name" value="SANT/Myb"/>
</dbReference>
<dbReference type="CDD" id="cd00167">
    <property type="entry name" value="SANT"/>
    <property type="match status" value="1"/>
</dbReference>
<dbReference type="PROSITE" id="PS51294">
    <property type="entry name" value="HTH_MYB"/>
    <property type="match status" value="1"/>
</dbReference>
<keyword evidence="6" id="KW-0539">Nucleus</keyword>
<comment type="subcellular location">
    <subcellularLocation>
        <location evidence="1">Nucleus</location>
    </subcellularLocation>
</comment>
<feature type="domain" description="HTH myb-type" evidence="10">
    <location>
        <begin position="32"/>
        <end position="88"/>
    </location>
</feature>
<evidence type="ECO:0000256" key="5">
    <source>
        <dbReference type="ARBA" id="ARBA00023163"/>
    </source>
</evidence>
<evidence type="ECO:0000256" key="3">
    <source>
        <dbReference type="ARBA" id="ARBA00023015"/>
    </source>
</evidence>
<evidence type="ECO:0000256" key="6">
    <source>
        <dbReference type="ARBA" id="ARBA00023242"/>
    </source>
</evidence>
<dbReference type="PANTHER" id="PTHR47995">
    <property type="entry name" value="TRANSCRIPTION FACTOR MYB33-RELATED"/>
    <property type="match status" value="1"/>
</dbReference>
<dbReference type="OrthoDB" id="2143914at2759"/>
<proteinExistence type="predicted"/>
<dbReference type="GO" id="GO:0003677">
    <property type="term" value="F:DNA binding"/>
    <property type="evidence" value="ECO:0007669"/>
    <property type="project" value="UniProtKB-KW"/>
</dbReference>
<dbReference type="SUPFAM" id="SSF46689">
    <property type="entry name" value="Homeodomain-like"/>
    <property type="match status" value="1"/>
</dbReference>
<keyword evidence="5" id="KW-0804">Transcription</keyword>
<dbReference type="FunFam" id="1.10.10.60:FF:000001">
    <property type="entry name" value="MYB-related transcription factor"/>
    <property type="match status" value="1"/>
</dbReference>
<evidence type="ECO:0000256" key="8">
    <source>
        <dbReference type="SAM" id="MobiDB-lite"/>
    </source>
</evidence>
<evidence type="ECO:0000256" key="1">
    <source>
        <dbReference type="ARBA" id="ARBA00004123"/>
    </source>
</evidence>
<evidence type="ECO:0000313" key="12">
    <source>
        <dbReference type="Proteomes" id="UP000594638"/>
    </source>
</evidence>
<comment type="function">
    <text evidence="7">Transcription factor.</text>
</comment>
<sequence length="130" mass="14448">MSSESEEKIISKDSVDSTYIEEDTSEGNVSGNDPLKKGPWTSAQDAILIEYVTKHGEGNWNAVRKHSGLARCGKSCCLRWMNHLRPDLNKGAYTPEEKLSHPTHKAMIGHSRLLLVALGMRQASERFAPI</sequence>
<reference evidence="11 12" key="1">
    <citation type="submission" date="2019-12" db="EMBL/GenBank/DDBJ databases">
        <authorList>
            <person name="Alioto T."/>
            <person name="Alioto T."/>
            <person name="Gomez Garrido J."/>
        </authorList>
    </citation>
    <scope>NUCLEOTIDE SEQUENCE [LARGE SCALE GENOMIC DNA]</scope>
</reference>
<keyword evidence="2" id="KW-0677">Repeat</keyword>
<evidence type="ECO:0000256" key="4">
    <source>
        <dbReference type="ARBA" id="ARBA00023125"/>
    </source>
</evidence>
<dbReference type="Gene3D" id="1.10.10.60">
    <property type="entry name" value="Homeodomain-like"/>
    <property type="match status" value="1"/>
</dbReference>
<gene>
    <name evidence="11" type="ORF">OLEA9_A005259</name>
</gene>
<dbReference type="Gramene" id="OE9A005259T1">
    <property type="protein sequence ID" value="OE9A005259C1"/>
    <property type="gene ID" value="OE9A005259"/>
</dbReference>
<dbReference type="Pfam" id="PF00249">
    <property type="entry name" value="Myb_DNA-binding"/>
    <property type="match status" value="1"/>
</dbReference>
<evidence type="ECO:0000259" key="10">
    <source>
        <dbReference type="PROSITE" id="PS51294"/>
    </source>
</evidence>
<dbReference type="PROSITE" id="PS50090">
    <property type="entry name" value="MYB_LIKE"/>
    <property type="match status" value="1"/>
</dbReference>
<dbReference type="EMBL" id="CACTIH010004073">
    <property type="protein sequence ID" value="CAA2989249.1"/>
    <property type="molecule type" value="Genomic_DNA"/>
</dbReference>
<dbReference type="Proteomes" id="UP000594638">
    <property type="component" value="Unassembled WGS sequence"/>
</dbReference>
<accession>A0A8S0SD72</accession>
<evidence type="ECO:0000313" key="11">
    <source>
        <dbReference type="EMBL" id="CAA2989249.1"/>
    </source>
</evidence>
<evidence type="ECO:0000259" key="9">
    <source>
        <dbReference type="PROSITE" id="PS50090"/>
    </source>
</evidence>
<keyword evidence="3" id="KW-0805">Transcription regulation</keyword>
<dbReference type="InterPro" id="IPR017930">
    <property type="entry name" value="Myb_dom"/>
</dbReference>
<keyword evidence="12" id="KW-1185">Reference proteome</keyword>
<feature type="domain" description="Myb-like" evidence="9">
    <location>
        <begin position="32"/>
        <end position="84"/>
    </location>
</feature>
<name>A0A8S0SD72_OLEEU</name>
<dbReference type="PANTHER" id="PTHR47995:SF18">
    <property type="entry name" value="TRANSCRIPTION FACTOR MYB65"/>
    <property type="match status" value="1"/>
</dbReference>
<comment type="caution">
    <text evidence="11">The sequence shown here is derived from an EMBL/GenBank/DDBJ whole genome shotgun (WGS) entry which is preliminary data.</text>
</comment>
<organism evidence="11 12">
    <name type="scientific">Olea europaea subsp. europaea</name>
    <dbReference type="NCBI Taxonomy" id="158383"/>
    <lineage>
        <taxon>Eukaryota</taxon>
        <taxon>Viridiplantae</taxon>
        <taxon>Streptophyta</taxon>
        <taxon>Embryophyta</taxon>
        <taxon>Tracheophyta</taxon>
        <taxon>Spermatophyta</taxon>
        <taxon>Magnoliopsida</taxon>
        <taxon>eudicotyledons</taxon>
        <taxon>Gunneridae</taxon>
        <taxon>Pentapetalae</taxon>
        <taxon>asterids</taxon>
        <taxon>lamiids</taxon>
        <taxon>Lamiales</taxon>
        <taxon>Oleaceae</taxon>
        <taxon>Oleeae</taxon>
        <taxon>Olea</taxon>
    </lineage>
</organism>
<protein>
    <submittedName>
        <fullName evidence="11">Transcription factor GAMYB-like isoform X1</fullName>
    </submittedName>
</protein>
<feature type="region of interest" description="Disordered" evidence="8">
    <location>
        <begin position="1"/>
        <end position="38"/>
    </location>
</feature>
<dbReference type="InterPro" id="IPR009057">
    <property type="entry name" value="Homeodomain-like_sf"/>
</dbReference>